<dbReference type="PROSITE" id="PS50902">
    <property type="entry name" value="FLAVODOXIN_LIKE"/>
    <property type="match status" value="1"/>
</dbReference>
<organism evidence="11 12">
    <name type="scientific">Cyclotella atomus</name>
    <dbReference type="NCBI Taxonomy" id="382360"/>
    <lineage>
        <taxon>Eukaryota</taxon>
        <taxon>Sar</taxon>
        <taxon>Stramenopiles</taxon>
        <taxon>Ochrophyta</taxon>
        <taxon>Bacillariophyta</taxon>
        <taxon>Coscinodiscophyceae</taxon>
        <taxon>Thalassiosirophycidae</taxon>
        <taxon>Stephanodiscales</taxon>
        <taxon>Stephanodiscaceae</taxon>
        <taxon>Cyclotella</taxon>
    </lineage>
</organism>
<dbReference type="Gene3D" id="1.20.990.10">
    <property type="entry name" value="NADPH-cytochrome p450 Reductase, Chain A, domain 3"/>
    <property type="match status" value="1"/>
</dbReference>
<dbReference type="SUPFAM" id="SSF52218">
    <property type="entry name" value="Flavoproteins"/>
    <property type="match status" value="1"/>
</dbReference>
<evidence type="ECO:0000256" key="8">
    <source>
        <dbReference type="ARBA" id="ARBA00023797"/>
    </source>
</evidence>
<comment type="cofactor">
    <cofactor evidence="1">
        <name>FMN</name>
        <dbReference type="ChEBI" id="CHEBI:58210"/>
    </cofactor>
</comment>
<evidence type="ECO:0000256" key="1">
    <source>
        <dbReference type="ARBA" id="ARBA00001917"/>
    </source>
</evidence>
<dbReference type="PANTHER" id="PTHR19384">
    <property type="entry name" value="NITRIC OXIDE SYNTHASE-RELATED"/>
    <property type="match status" value="1"/>
</dbReference>
<dbReference type="InterPro" id="IPR003097">
    <property type="entry name" value="CysJ-like_FAD-binding"/>
</dbReference>
<protein>
    <recommendedName>
        <fullName evidence="8">NADPH--hemoprotein reductase</fullName>
        <ecNumber evidence="8">1.6.2.4</ecNumber>
    </recommendedName>
</protein>
<keyword evidence="12" id="KW-1185">Reference proteome</keyword>
<dbReference type="InterPro" id="IPR039261">
    <property type="entry name" value="FNR_nucleotide-bd"/>
</dbReference>
<evidence type="ECO:0000259" key="10">
    <source>
        <dbReference type="PROSITE" id="PS51384"/>
    </source>
</evidence>
<name>A0ABD3Q6Z4_9STRA</name>
<dbReference type="Pfam" id="PF00667">
    <property type="entry name" value="FAD_binding_1"/>
    <property type="match status" value="1"/>
</dbReference>
<sequence length="694" mass="76815">MMHLGISQRRLLTRAVNTCLTGSHSSVRALLATRQSASRIQSIYWFSTVKALSSGHDQPIKILYASQTGTAKLFAYQLNEQLTDEYPDRNISLTEWSQVKPEEMLEPQKALHVFLTSVAGVGEPPDNGREFYEYIMNKTSTDDNNSLSGLEYAVFGLGSTAGHAAYFNVIGKSLDRRLEELGASRIMEIALGDDGDCIEDDFDNWLDGFMKLLKENDAVEGEQVNVEEVIDDAASAMDFVQQREQIQLHEVRHHSDEVSSEHKTIDKFTIQCPGASSKDGTRMKSNKFPTLTLLPKSKDINSVAAHKHLFHLNKTPNQFYTDGTVSLGVIGNKLLGVDAGESAIHELKLAAPNVTYTTGDHLVVYPQNSQCIVKAYLDMLDVDGNAIIDEGQPDSYPFPKGLTIYETLTHCVDLGALPSPSFARMLIGKKDIDYKSEVAYPRRTVLDLALQYGRKLSLEDLMYQVTPMKPRYYSIASSNVKHPNEIRLVYRRVQYVTKLGMLREGLCTNYLTHKGYIDTQKHAHIAAYVNINPTFRLPKSTDTPVLMIAGGCGVAPIRALLEERVALVSAQCGNLGPATLYLGFRSPEDEVYRRTIEDAITVGALSNAEVTYSSGCGKTALVSDVVRQHGNRVWDHFEGGGVTYLCGGARSFGAAIESAFLDIAQEFGDMDFAGAERYLRVMIKDGRLMDDLAD</sequence>
<evidence type="ECO:0000256" key="3">
    <source>
        <dbReference type="ARBA" id="ARBA00022630"/>
    </source>
</evidence>
<keyword evidence="6" id="KW-0521">NADP</keyword>
<keyword evidence="4" id="KW-0288">FMN</keyword>
<proteinExistence type="predicted"/>
<gene>
    <name evidence="11" type="ORF">ACHAWO_006935</name>
</gene>
<evidence type="ECO:0000256" key="7">
    <source>
        <dbReference type="ARBA" id="ARBA00023002"/>
    </source>
</evidence>
<dbReference type="EMBL" id="JALLPJ020000323">
    <property type="protein sequence ID" value="KAL3795301.1"/>
    <property type="molecule type" value="Genomic_DNA"/>
</dbReference>
<reference evidence="11 12" key="1">
    <citation type="submission" date="2024-10" db="EMBL/GenBank/DDBJ databases">
        <title>Updated reference genomes for cyclostephanoid diatoms.</title>
        <authorList>
            <person name="Roberts W.R."/>
            <person name="Alverson A.J."/>
        </authorList>
    </citation>
    <scope>NUCLEOTIDE SEQUENCE [LARGE SCALE GENOMIC DNA]</scope>
    <source>
        <strain evidence="11 12">AJA010-31</strain>
    </source>
</reference>
<dbReference type="FunFam" id="2.40.30.10:FF:000400">
    <property type="entry name" value="NADPH--cytochrome p450 reductase, putative"/>
    <property type="match status" value="1"/>
</dbReference>
<comment type="caution">
    <text evidence="11">The sequence shown here is derived from an EMBL/GenBank/DDBJ whole genome shotgun (WGS) entry which is preliminary data.</text>
</comment>
<dbReference type="InterPro" id="IPR008254">
    <property type="entry name" value="Flavodoxin/NO_synth"/>
</dbReference>
<dbReference type="GO" id="GO:0003958">
    <property type="term" value="F:NADPH-hemoprotein reductase activity"/>
    <property type="evidence" value="ECO:0007669"/>
    <property type="project" value="UniProtKB-EC"/>
</dbReference>
<evidence type="ECO:0000256" key="5">
    <source>
        <dbReference type="ARBA" id="ARBA00022827"/>
    </source>
</evidence>
<dbReference type="PRINTS" id="PR00371">
    <property type="entry name" value="FPNCR"/>
</dbReference>
<dbReference type="InterPro" id="IPR001094">
    <property type="entry name" value="Flavdoxin-like"/>
</dbReference>
<dbReference type="Pfam" id="PF00175">
    <property type="entry name" value="NAD_binding_1"/>
    <property type="match status" value="1"/>
</dbReference>
<evidence type="ECO:0000256" key="6">
    <source>
        <dbReference type="ARBA" id="ARBA00022857"/>
    </source>
</evidence>
<dbReference type="InterPro" id="IPR001433">
    <property type="entry name" value="OxRdtase_FAD/NAD-bd"/>
</dbReference>
<feature type="domain" description="FAD-binding FR-type" evidence="10">
    <location>
        <begin position="322"/>
        <end position="538"/>
    </location>
</feature>
<dbReference type="EC" id="1.6.2.4" evidence="8"/>
<dbReference type="InterPro" id="IPR017927">
    <property type="entry name" value="FAD-bd_FR_type"/>
</dbReference>
<dbReference type="Gene3D" id="3.40.50.360">
    <property type="match status" value="1"/>
</dbReference>
<dbReference type="Proteomes" id="UP001530400">
    <property type="component" value="Unassembled WGS sequence"/>
</dbReference>
<dbReference type="SUPFAM" id="SSF63380">
    <property type="entry name" value="Riboflavin synthase domain-like"/>
    <property type="match status" value="1"/>
</dbReference>
<accession>A0ABD3Q6Z4</accession>
<dbReference type="Pfam" id="PF00258">
    <property type="entry name" value="Flavodoxin_1"/>
    <property type="match status" value="1"/>
</dbReference>
<dbReference type="PROSITE" id="PS51384">
    <property type="entry name" value="FAD_FR"/>
    <property type="match status" value="1"/>
</dbReference>
<dbReference type="SUPFAM" id="SSF52343">
    <property type="entry name" value="Ferredoxin reductase-like, C-terminal NADP-linked domain"/>
    <property type="match status" value="1"/>
</dbReference>
<dbReference type="PANTHER" id="PTHR19384:SF17">
    <property type="entry name" value="NADPH--CYTOCHROME P450 REDUCTASE"/>
    <property type="match status" value="1"/>
</dbReference>
<evidence type="ECO:0000259" key="9">
    <source>
        <dbReference type="PROSITE" id="PS50902"/>
    </source>
</evidence>
<dbReference type="Gene3D" id="2.40.30.10">
    <property type="entry name" value="Translation factors"/>
    <property type="match status" value="1"/>
</dbReference>
<keyword evidence="5" id="KW-0274">FAD</keyword>
<dbReference type="InterPro" id="IPR001709">
    <property type="entry name" value="Flavoprot_Pyr_Nucl_cyt_Rdtase"/>
</dbReference>
<dbReference type="Gene3D" id="3.40.50.80">
    <property type="entry name" value="Nucleotide-binding domain of ferredoxin-NADP reductase (FNR) module"/>
    <property type="match status" value="1"/>
</dbReference>
<evidence type="ECO:0000256" key="2">
    <source>
        <dbReference type="ARBA" id="ARBA00001974"/>
    </source>
</evidence>
<dbReference type="InterPro" id="IPR029039">
    <property type="entry name" value="Flavoprotein-like_sf"/>
</dbReference>
<dbReference type="InterPro" id="IPR023173">
    <property type="entry name" value="NADPH_Cyt_P450_Rdtase_alpha"/>
</dbReference>
<dbReference type="AlphaFoldDB" id="A0ABD3Q6Z4"/>
<feature type="domain" description="Flavodoxin-like" evidence="9">
    <location>
        <begin position="60"/>
        <end position="210"/>
    </location>
</feature>
<evidence type="ECO:0000313" key="12">
    <source>
        <dbReference type="Proteomes" id="UP001530400"/>
    </source>
</evidence>
<evidence type="ECO:0000313" key="11">
    <source>
        <dbReference type="EMBL" id="KAL3795301.1"/>
    </source>
</evidence>
<keyword evidence="3" id="KW-0285">Flavoprotein</keyword>
<dbReference type="InterPro" id="IPR017938">
    <property type="entry name" value="Riboflavin_synthase-like_b-brl"/>
</dbReference>
<keyword evidence="7" id="KW-0560">Oxidoreductase</keyword>
<dbReference type="PRINTS" id="PR00369">
    <property type="entry name" value="FLAVODOXIN"/>
</dbReference>
<comment type="cofactor">
    <cofactor evidence="2">
        <name>FAD</name>
        <dbReference type="ChEBI" id="CHEBI:57692"/>
    </cofactor>
</comment>
<evidence type="ECO:0000256" key="4">
    <source>
        <dbReference type="ARBA" id="ARBA00022643"/>
    </source>
</evidence>